<protein>
    <submittedName>
        <fullName evidence="1">Uncharacterized protein</fullName>
    </submittedName>
</protein>
<dbReference type="RefSeq" id="WP_313992411.1">
    <property type="nucleotide sequence ID" value="NZ_JASJOT010000002.1"/>
</dbReference>
<dbReference type="Proteomes" id="UP001228581">
    <property type="component" value="Unassembled WGS sequence"/>
</dbReference>
<proteinExistence type="predicted"/>
<sequence length="236" mass="27644">MVDRIVYNLELIYTELLAKGYVFDTQGVFNYYEKYHRKPVFFRKSNTDKIDLIVDFLTKMEPFGAPPLILAELYKKVDIIDFRGHFPDLKSYFSLDPLYLYPIEEIIEWVVRYDINFDSIKNTNYIFFSPDESIKADGYGETNYGITISDKMVADGDLVDYGIDITFVEYLRQAFRWAGFSILEYIAKPKKEPSTQIYYWGGQPPEDPNKWDVSKEIIDYQIIDIAVEIAGKTLLI</sequence>
<comment type="caution">
    <text evidence="1">The sequence shown here is derived from an EMBL/GenBank/DDBJ whole genome shotgun (WGS) entry which is preliminary data.</text>
</comment>
<name>A0ABT7CE86_9BACT</name>
<evidence type="ECO:0000313" key="1">
    <source>
        <dbReference type="EMBL" id="MDJ1492010.1"/>
    </source>
</evidence>
<dbReference type="EMBL" id="JASJOT010000002">
    <property type="protein sequence ID" value="MDJ1492010.1"/>
    <property type="molecule type" value="Genomic_DNA"/>
</dbReference>
<keyword evidence="2" id="KW-1185">Reference proteome</keyword>
<accession>A0ABT7CE86</accession>
<evidence type="ECO:0000313" key="2">
    <source>
        <dbReference type="Proteomes" id="UP001228581"/>
    </source>
</evidence>
<gene>
    <name evidence="1" type="ORF">QNI19_03645</name>
</gene>
<reference evidence="1 2" key="1">
    <citation type="submission" date="2023-05" db="EMBL/GenBank/DDBJ databases">
        <authorList>
            <person name="Zhang X."/>
        </authorList>
    </citation>
    <scope>NUCLEOTIDE SEQUENCE [LARGE SCALE GENOMIC DNA]</scope>
    <source>
        <strain evidence="1 2">DM2B3-1</strain>
    </source>
</reference>
<organism evidence="1 2">
    <name type="scientific">Xanthocytophaga flava</name>
    <dbReference type="NCBI Taxonomy" id="3048013"/>
    <lineage>
        <taxon>Bacteria</taxon>
        <taxon>Pseudomonadati</taxon>
        <taxon>Bacteroidota</taxon>
        <taxon>Cytophagia</taxon>
        <taxon>Cytophagales</taxon>
        <taxon>Rhodocytophagaceae</taxon>
        <taxon>Xanthocytophaga</taxon>
    </lineage>
</organism>